<organism evidence="1 2">
    <name type="scientific">Mycolicibacterium moriokaense</name>
    <dbReference type="NCBI Taxonomy" id="39691"/>
    <lineage>
        <taxon>Bacteria</taxon>
        <taxon>Bacillati</taxon>
        <taxon>Actinomycetota</taxon>
        <taxon>Actinomycetes</taxon>
        <taxon>Mycobacteriales</taxon>
        <taxon>Mycobacteriaceae</taxon>
        <taxon>Mycolicibacterium</taxon>
    </lineage>
</organism>
<protein>
    <submittedName>
        <fullName evidence="1">Uncharacterized protein</fullName>
    </submittedName>
</protein>
<dbReference type="EMBL" id="QJJU01000025">
    <property type="protein sequence ID" value="PXX02389.1"/>
    <property type="molecule type" value="Genomic_DNA"/>
</dbReference>
<dbReference type="Proteomes" id="UP000247781">
    <property type="component" value="Unassembled WGS sequence"/>
</dbReference>
<reference evidence="1 2" key="2">
    <citation type="submission" date="2018-06" db="EMBL/GenBank/DDBJ databases">
        <title>Sequencing of bacterial isolates from soil warming experiment in Harvard Forest, Massachusetts, USA.</title>
        <authorList>
            <person name="Deangelis K.PhD."/>
        </authorList>
    </citation>
    <scope>NUCLEOTIDE SEQUENCE [LARGE SCALE GENOMIC DNA]</scope>
    <source>
        <strain evidence="1 2">GAS496</strain>
    </source>
</reference>
<name>A0A318H8M5_9MYCO</name>
<comment type="caution">
    <text evidence="1">The sequence shown here is derived from an EMBL/GenBank/DDBJ whole genome shotgun (WGS) entry which is preliminary data.</text>
</comment>
<keyword evidence="2" id="KW-1185">Reference proteome</keyword>
<sequence length="248" mass="27168">MTKQLTPQEITSAVVANPMLPAGDDERFGGFGIMGLPFSNGHYLAMRQFPATSFASPYVSVWHRDPSCNWTFYATTPGQQSCARYFGSATPNDAVQCDIGVSWVGPWSVLIEIPGLLHWTVDLQATKATRLMSKIGGRLSESAWTDPSNLKRLSRLAKRTLGVGDVRLTGRAPNGQCFMMAPKQLWVIDDSRAVLHGQDLGATGPLMRQARLGDFHMPQRGIGMVGSGHFESFDADRHLSAERVRAFA</sequence>
<accession>A0A318H8M5</accession>
<reference evidence="2" key="1">
    <citation type="submission" date="2018-05" db="EMBL/GenBank/DDBJ databases">
        <authorList>
            <person name="Deangelis K."/>
            <person name="Huntemann M."/>
            <person name="Clum A."/>
            <person name="Pillay M."/>
            <person name="Palaniappan K."/>
            <person name="Varghese N."/>
            <person name="Mikhailova N."/>
            <person name="Stamatis D."/>
            <person name="Reddy T."/>
            <person name="Daum C."/>
            <person name="Shapiro N."/>
            <person name="Ivanova N."/>
            <person name="Kyrpides N."/>
            <person name="Woyke T."/>
        </authorList>
    </citation>
    <scope>NUCLEOTIDE SEQUENCE [LARGE SCALE GENOMIC DNA]</scope>
    <source>
        <strain evidence="2">GAS496</strain>
    </source>
</reference>
<dbReference type="OrthoDB" id="4923808at2"/>
<dbReference type="RefSeq" id="WP_110319203.1">
    <property type="nucleotide sequence ID" value="NZ_QJJU01000025.1"/>
</dbReference>
<dbReference type="AlphaFoldDB" id="A0A318H8M5"/>
<gene>
    <name evidence="1" type="ORF">C8E89_12551</name>
</gene>
<proteinExistence type="predicted"/>
<evidence type="ECO:0000313" key="2">
    <source>
        <dbReference type="Proteomes" id="UP000247781"/>
    </source>
</evidence>
<evidence type="ECO:0000313" key="1">
    <source>
        <dbReference type="EMBL" id="PXX02389.1"/>
    </source>
</evidence>